<accession>A0A7T2W004</accession>
<dbReference type="RefSeq" id="WP_183021780.1">
    <property type="nucleotide sequence ID" value="NZ_CP065668.1"/>
</dbReference>
<evidence type="ECO:0000313" key="2">
    <source>
        <dbReference type="Proteomes" id="UP000594778"/>
    </source>
</evidence>
<reference evidence="1 2" key="1">
    <citation type="submission" date="2020-12" db="EMBL/GenBank/DDBJ databases">
        <title>FDA dAtabase for Regulatory Grade micrObial Sequences (FDA-ARGOS): Supporting development and validation of Infectious Disease Dx tests.</title>
        <authorList>
            <person name="Sproer C."/>
            <person name="Gronow S."/>
            <person name="Severitt S."/>
            <person name="Schroder I."/>
            <person name="Tallon L."/>
            <person name="Sadzewicz L."/>
            <person name="Zhao X."/>
            <person name="Boylan J."/>
            <person name="Ott S."/>
            <person name="Bowen H."/>
            <person name="Vavikolanu K."/>
            <person name="Mehta A."/>
            <person name="Aluvathingal J."/>
            <person name="Nadendla S."/>
            <person name="Lowell S."/>
            <person name="Myers T."/>
            <person name="Yan Y."/>
            <person name="Sichtig H."/>
        </authorList>
    </citation>
    <scope>NUCLEOTIDE SEQUENCE [LARGE SCALE GENOMIC DNA]</scope>
    <source>
        <strain evidence="1 2">FDAARGOS_909</strain>
    </source>
</reference>
<proteinExistence type="predicted"/>
<organism evidence="1 2">
    <name type="scientific">Delftia acidovorans</name>
    <name type="common">Pseudomonas acidovorans</name>
    <name type="synonym">Comamonas acidovorans</name>
    <dbReference type="NCBI Taxonomy" id="80866"/>
    <lineage>
        <taxon>Bacteria</taxon>
        <taxon>Pseudomonadati</taxon>
        <taxon>Pseudomonadota</taxon>
        <taxon>Betaproteobacteria</taxon>
        <taxon>Burkholderiales</taxon>
        <taxon>Comamonadaceae</taxon>
        <taxon>Delftia</taxon>
    </lineage>
</organism>
<dbReference type="EMBL" id="CP065668">
    <property type="protein sequence ID" value="QPS08683.1"/>
    <property type="molecule type" value="Genomic_DNA"/>
</dbReference>
<evidence type="ECO:0000313" key="1">
    <source>
        <dbReference type="EMBL" id="QPS08683.1"/>
    </source>
</evidence>
<dbReference type="AlphaFoldDB" id="A0A7T2W004"/>
<sequence length="153" mass="17576">MQRLKKMMKAVICIIAATLGFQIIALLTFLMAPMKIDLSDIEGSDLSHIFNELGNPDYDLSVKDIMGWQSHRYLIRQNVELRIKESNIKSTAFPVSISVSNTLGKETYYFKLSKYSRFDGNNNFIRTTTITAWPYGDFLISKEIVENKDHQSQ</sequence>
<name>A0A7T2W004_DELAC</name>
<protein>
    <submittedName>
        <fullName evidence="1">Uncharacterized protein</fullName>
    </submittedName>
</protein>
<gene>
    <name evidence="1" type="ORF">I6G66_01040</name>
</gene>
<dbReference type="Proteomes" id="UP000594778">
    <property type="component" value="Chromosome"/>
</dbReference>